<keyword evidence="1" id="KW-0812">Transmembrane</keyword>
<dbReference type="RefSeq" id="WP_344148551.1">
    <property type="nucleotide sequence ID" value="NZ_BAAAQR010000002.1"/>
</dbReference>
<feature type="transmembrane region" description="Helical" evidence="1">
    <location>
        <begin position="62"/>
        <end position="82"/>
    </location>
</feature>
<evidence type="ECO:0000256" key="1">
    <source>
        <dbReference type="SAM" id="Phobius"/>
    </source>
</evidence>
<reference evidence="3" key="1">
    <citation type="journal article" date="2019" name="Int. J. Syst. Evol. Microbiol.">
        <title>The Global Catalogue of Microorganisms (GCM) 10K type strain sequencing project: providing services to taxonomists for standard genome sequencing and annotation.</title>
        <authorList>
            <consortium name="The Broad Institute Genomics Platform"/>
            <consortium name="The Broad Institute Genome Sequencing Center for Infectious Disease"/>
            <person name="Wu L."/>
            <person name="Ma J."/>
        </authorList>
    </citation>
    <scope>NUCLEOTIDE SEQUENCE [LARGE SCALE GENOMIC DNA]</scope>
    <source>
        <strain evidence="3">JCM 16022</strain>
    </source>
</reference>
<keyword evidence="1" id="KW-1133">Transmembrane helix</keyword>
<feature type="transmembrane region" description="Helical" evidence="1">
    <location>
        <begin position="165"/>
        <end position="188"/>
    </location>
</feature>
<gene>
    <name evidence="2" type="ORF">GCM10009844_10150</name>
</gene>
<comment type="caution">
    <text evidence="2">The sequence shown here is derived from an EMBL/GenBank/DDBJ whole genome shotgun (WGS) entry which is preliminary data.</text>
</comment>
<name>A0ABP5L1K1_9ACTN</name>
<proteinExistence type="predicted"/>
<accession>A0ABP5L1K1</accession>
<keyword evidence="3" id="KW-1185">Reference proteome</keyword>
<evidence type="ECO:0000313" key="3">
    <source>
        <dbReference type="Proteomes" id="UP001501771"/>
    </source>
</evidence>
<feature type="transmembrane region" description="Helical" evidence="1">
    <location>
        <begin position="88"/>
        <end position="108"/>
    </location>
</feature>
<dbReference type="EMBL" id="BAAAQR010000002">
    <property type="protein sequence ID" value="GAA2140493.1"/>
    <property type="molecule type" value="Genomic_DNA"/>
</dbReference>
<keyword evidence="1" id="KW-0472">Membrane</keyword>
<dbReference type="Proteomes" id="UP001501771">
    <property type="component" value="Unassembled WGS sequence"/>
</dbReference>
<evidence type="ECO:0000313" key="2">
    <source>
        <dbReference type="EMBL" id="GAA2140493.1"/>
    </source>
</evidence>
<organism evidence="2 3">
    <name type="scientific">Nocardioides koreensis</name>
    <dbReference type="NCBI Taxonomy" id="433651"/>
    <lineage>
        <taxon>Bacteria</taxon>
        <taxon>Bacillati</taxon>
        <taxon>Actinomycetota</taxon>
        <taxon>Actinomycetes</taxon>
        <taxon>Propionibacteriales</taxon>
        <taxon>Nocardioidaceae</taxon>
        <taxon>Nocardioides</taxon>
    </lineage>
</organism>
<protein>
    <submittedName>
        <fullName evidence="2">Uncharacterized protein</fullName>
    </submittedName>
</protein>
<sequence>MHLLVSTLLFCLFTVSGVLLYVPQLVLLARGGDASALSVSSLLSGVVNYAAWDVYLGLSHAWMLLVTNTLSLVVWYALTALALRRLPLTGACLAPLAWLALLVALVLVDRSLLGPVLGFGSLLTVAPQAISVWTVPSVAGLSPTTWTLLAVQGVAWLVQSLPTGLVGGIVYGVVASAGSASVLSALALRGRAIPAVADVVPRVRGDLPAPATTDLTLAS</sequence>